<gene>
    <name evidence="4" type="ORF">AMSG_00491</name>
</gene>
<dbReference type="Proteomes" id="UP000054408">
    <property type="component" value="Unassembled WGS sequence"/>
</dbReference>
<dbReference type="PANTHER" id="PTHR35152">
    <property type="entry name" value="DOMAIN SIGNALLING PROTEIN, PUTATIVE (AFU_ORTHOLOGUE AFUA_5G11310)-RELATED"/>
    <property type="match status" value="1"/>
</dbReference>
<feature type="transmembrane region" description="Helical" evidence="2">
    <location>
        <begin position="193"/>
        <end position="216"/>
    </location>
</feature>
<dbReference type="GeneID" id="25560297"/>
<name>A0A0L0D9I0_THETB</name>
<dbReference type="PROSITE" id="PS50924">
    <property type="entry name" value="MHYT"/>
    <property type="match status" value="1"/>
</dbReference>
<sequence length="354" mass="38081">MAGEDLETRWNVQLVLFSYFAAVFGSASCILFVDEAVRSTSQRRSMLLLVGASLVFGVCGVWSMHFLGMAALEIGDRKVTFDPLLTTLSAFAPLAFVFPSLYITLVGLNNHRRLDAAGRARSQSVVRPMRRGASSSRMTATVASMHTTLRNVVANAPYMAGGAVMLGSGVGVMHYTGMAAIEVEGARLIFNPVFIVLCVLVAVAVSFIGLSIVFFVPYAFLRFAASFVVGGAVCCAHYTGMMGVTYRSIRAIPYSATADLEHTNDALRLSLVVIIVFSCIRFLAESVLHYLVVREREDQDLALERLLALAKDTRSADASSPMNRSRAPSGADQLPTPGGGVGTRRSVAMELGEM</sequence>
<accession>A0A0L0D9I0</accession>
<dbReference type="PANTHER" id="PTHR35152:SF1">
    <property type="entry name" value="DOMAIN SIGNALLING PROTEIN, PUTATIVE (AFU_ORTHOLOGUE AFUA_5G11310)-RELATED"/>
    <property type="match status" value="1"/>
</dbReference>
<keyword evidence="5" id="KW-1185">Reference proteome</keyword>
<dbReference type="AlphaFoldDB" id="A0A0L0D9I0"/>
<evidence type="ECO:0000313" key="4">
    <source>
        <dbReference type="EMBL" id="KNC48716.1"/>
    </source>
</evidence>
<keyword evidence="2" id="KW-0812">Transmembrane</keyword>
<dbReference type="OMA" id="YWSWSMI"/>
<feature type="region of interest" description="Disordered" evidence="1">
    <location>
        <begin position="314"/>
        <end position="354"/>
    </location>
</feature>
<feature type="transmembrane region" description="Helical" evidence="2">
    <location>
        <begin position="223"/>
        <end position="246"/>
    </location>
</feature>
<evidence type="ECO:0000259" key="3">
    <source>
        <dbReference type="PROSITE" id="PS50924"/>
    </source>
</evidence>
<feature type="transmembrane region" description="Helical" evidence="2">
    <location>
        <begin position="266"/>
        <end position="284"/>
    </location>
</feature>
<evidence type="ECO:0000256" key="1">
    <source>
        <dbReference type="SAM" id="MobiDB-lite"/>
    </source>
</evidence>
<feature type="transmembrane region" description="Helical" evidence="2">
    <location>
        <begin position="12"/>
        <end position="33"/>
    </location>
</feature>
<reference evidence="4 5" key="1">
    <citation type="submission" date="2010-05" db="EMBL/GenBank/DDBJ databases">
        <title>The Genome Sequence of Thecamonas trahens ATCC 50062.</title>
        <authorList>
            <consortium name="The Broad Institute Genome Sequencing Platform"/>
            <person name="Russ C."/>
            <person name="Cuomo C."/>
            <person name="Shea T."/>
            <person name="Young S.K."/>
            <person name="Zeng Q."/>
            <person name="Koehrsen M."/>
            <person name="Haas B."/>
            <person name="Borodovsky M."/>
            <person name="Guigo R."/>
            <person name="Alvarado L."/>
            <person name="Berlin A."/>
            <person name="Bochicchio J."/>
            <person name="Borenstein D."/>
            <person name="Chapman S."/>
            <person name="Chen Z."/>
            <person name="Freedman E."/>
            <person name="Gellesch M."/>
            <person name="Goldberg J."/>
            <person name="Griggs A."/>
            <person name="Gujja S."/>
            <person name="Heilman E."/>
            <person name="Heiman D."/>
            <person name="Hepburn T."/>
            <person name="Howarth C."/>
            <person name="Jen D."/>
            <person name="Larson L."/>
            <person name="Mehta T."/>
            <person name="Park D."/>
            <person name="Pearson M."/>
            <person name="Roberts A."/>
            <person name="Saif S."/>
            <person name="Shenoy N."/>
            <person name="Sisk P."/>
            <person name="Stolte C."/>
            <person name="Sykes S."/>
            <person name="Thomson T."/>
            <person name="Walk T."/>
            <person name="White J."/>
            <person name="Yandava C."/>
            <person name="Burger G."/>
            <person name="Gray M.W."/>
            <person name="Holland P.W.H."/>
            <person name="King N."/>
            <person name="Lang F.B.F."/>
            <person name="Roger A.J."/>
            <person name="Ruiz-Trillo I."/>
            <person name="Lander E."/>
            <person name="Nusbaum C."/>
        </authorList>
    </citation>
    <scope>NUCLEOTIDE SEQUENCE [LARGE SCALE GENOMIC DNA]</scope>
    <source>
        <strain evidence="4 5">ATCC 50062</strain>
    </source>
</reference>
<dbReference type="STRING" id="461836.A0A0L0D9I0"/>
<keyword evidence="2" id="KW-0472">Membrane</keyword>
<proteinExistence type="predicted"/>
<feature type="transmembrane region" description="Helical" evidence="2">
    <location>
        <begin position="45"/>
        <end position="64"/>
    </location>
</feature>
<keyword evidence="2" id="KW-1133">Transmembrane helix</keyword>
<feature type="transmembrane region" description="Helical" evidence="2">
    <location>
        <begin position="84"/>
        <end position="105"/>
    </location>
</feature>
<dbReference type="InterPro" id="IPR005330">
    <property type="entry name" value="MHYT_dom"/>
</dbReference>
<evidence type="ECO:0000256" key="2">
    <source>
        <dbReference type="SAM" id="Phobius"/>
    </source>
</evidence>
<dbReference type="Pfam" id="PF03707">
    <property type="entry name" value="MHYT"/>
    <property type="match status" value="2"/>
</dbReference>
<dbReference type="RefSeq" id="XP_013762768.1">
    <property type="nucleotide sequence ID" value="XM_013907314.1"/>
</dbReference>
<dbReference type="eggNOG" id="ENOG502S7QD">
    <property type="taxonomic scope" value="Eukaryota"/>
</dbReference>
<feature type="transmembrane region" description="Helical" evidence="2">
    <location>
        <begin position="158"/>
        <end position="181"/>
    </location>
</feature>
<dbReference type="OrthoDB" id="163408at2759"/>
<dbReference type="EMBL" id="GL349434">
    <property type="protein sequence ID" value="KNC48716.1"/>
    <property type="molecule type" value="Genomic_DNA"/>
</dbReference>
<protein>
    <recommendedName>
        <fullName evidence="3">MHYT domain-containing protein</fullName>
    </recommendedName>
</protein>
<evidence type="ECO:0000313" key="5">
    <source>
        <dbReference type="Proteomes" id="UP000054408"/>
    </source>
</evidence>
<organism evidence="4 5">
    <name type="scientific">Thecamonas trahens ATCC 50062</name>
    <dbReference type="NCBI Taxonomy" id="461836"/>
    <lineage>
        <taxon>Eukaryota</taxon>
        <taxon>Apusozoa</taxon>
        <taxon>Apusomonadida</taxon>
        <taxon>Apusomonadidae</taxon>
        <taxon>Thecamonas</taxon>
    </lineage>
</organism>
<feature type="domain" description="MHYT" evidence="3">
    <location>
        <begin position="10"/>
        <end position="247"/>
    </location>
</feature>